<dbReference type="Gene3D" id="3.40.50.620">
    <property type="entry name" value="HUPs"/>
    <property type="match status" value="1"/>
</dbReference>
<dbReference type="InterPro" id="IPR004527">
    <property type="entry name" value="Glu-tRNA-ligase_bac/mito"/>
</dbReference>
<evidence type="ECO:0000256" key="8">
    <source>
        <dbReference type="ARBA" id="ARBA00023146"/>
    </source>
</evidence>
<dbReference type="GO" id="GO:0006424">
    <property type="term" value="P:glutamyl-tRNA aminoacylation"/>
    <property type="evidence" value="ECO:0007669"/>
    <property type="project" value="InterPro"/>
</dbReference>
<sequence>MLPILRFAPSPTGPLHLGGLRMALYNQLYARRHGGKWILRIEDTDATRFVPGSVEGIRQALDWAGLEYDYGPGKDDKYGPYYQSERLDLYRTYAKKLVDKGHAYRCFCSPDKLSSIRERLARLGSNNSYDKSCLHLSDEEVARKVKAGEKYTVRINDSNPPNRPPTHDLVFGLVKDAHLSLATDPILLKSDGFPTYHLASVVDDYTMNITHVLRGEEWLPSLPLHLDLYAHLDIKPPEFAHLPLLLNSDGSKMSKRNGDVRVIDYIKRGWEPTALLNWLALAGWGTSSFHDAPDSTRPMSIQELESEFDLTALTQRNSSLDPAKLEYLNKWHLGTKIHNDAQGSLKELAERIHDNVKSQFPVSQYTTIENIMSAIQILDRRLVTIIDVPVLAPYLFIEPDYSTAEAADMLQRVSGDLSRILNSALGVVRHLVDSNQWESTPGTHMLALLNAERDNLGLTGKEKKKYMMALRWALTGMKVCLCLCLSGLLRVLMRKYFFKDGPAIVDIIKVLGHERTLERLRVPGQKEAS</sequence>
<gene>
    <name evidence="14" type="ORF">WG66_20013</name>
</gene>
<proteinExistence type="inferred from homology"/>
<evidence type="ECO:0000256" key="12">
    <source>
        <dbReference type="SAM" id="Phobius"/>
    </source>
</evidence>
<name>A0A0W0ETM3_MONRR</name>
<evidence type="ECO:0000313" key="14">
    <source>
        <dbReference type="EMBL" id="KTB27398.1"/>
    </source>
</evidence>
<accession>A0A0W0ETM3</accession>
<dbReference type="InterPro" id="IPR008925">
    <property type="entry name" value="aa_tRNA-synth_I_cd-bd_sf"/>
</dbReference>
<evidence type="ECO:0000256" key="2">
    <source>
        <dbReference type="ARBA" id="ARBA00007894"/>
    </source>
</evidence>
<dbReference type="InterPro" id="IPR001412">
    <property type="entry name" value="aa-tRNA-synth_I_CS"/>
</dbReference>
<evidence type="ECO:0000256" key="9">
    <source>
        <dbReference type="ARBA" id="ARBA00030865"/>
    </source>
</evidence>
<comment type="subcellular location">
    <subcellularLocation>
        <location evidence="1">Mitochondrion</location>
    </subcellularLocation>
</comment>
<dbReference type="FunFam" id="3.40.50.620:FF:000045">
    <property type="entry name" value="Glutamate--tRNA ligase, mitochondrial"/>
    <property type="match status" value="1"/>
</dbReference>
<dbReference type="HAMAP" id="MF_00022">
    <property type="entry name" value="Glu_tRNA_synth_type1"/>
    <property type="match status" value="1"/>
</dbReference>
<dbReference type="InterPro" id="IPR000924">
    <property type="entry name" value="Glu/Gln-tRNA-synth"/>
</dbReference>
<keyword evidence="12" id="KW-1133">Transmembrane helix</keyword>
<evidence type="ECO:0000256" key="10">
    <source>
        <dbReference type="ARBA" id="ARBA00072917"/>
    </source>
</evidence>
<dbReference type="GO" id="GO:0008270">
    <property type="term" value="F:zinc ion binding"/>
    <property type="evidence" value="ECO:0007669"/>
    <property type="project" value="InterPro"/>
</dbReference>
<dbReference type="GO" id="GO:0004818">
    <property type="term" value="F:glutamate-tRNA ligase activity"/>
    <property type="evidence" value="ECO:0007669"/>
    <property type="project" value="UniProtKB-EC"/>
</dbReference>
<dbReference type="PANTHER" id="PTHR43311:SF2">
    <property type="entry name" value="GLUTAMATE--TRNA LIGASE, MITOCHONDRIAL-RELATED"/>
    <property type="match status" value="1"/>
</dbReference>
<dbReference type="InterPro" id="IPR049940">
    <property type="entry name" value="GluQ/Sye"/>
</dbReference>
<evidence type="ECO:0000256" key="6">
    <source>
        <dbReference type="ARBA" id="ARBA00022840"/>
    </source>
</evidence>
<dbReference type="GO" id="GO:0000049">
    <property type="term" value="F:tRNA binding"/>
    <property type="evidence" value="ECO:0007669"/>
    <property type="project" value="InterPro"/>
</dbReference>
<dbReference type="Gene3D" id="1.10.10.350">
    <property type="match status" value="1"/>
</dbReference>
<feature type="domain" description="Glutamyl/glutaminyl-tRNA synthetase class Ib catalytic" evidence="13">
    <location>
        <begin position="6"/>
        <end position="325"/>
    </location>
</feature>
<dbReference type="GO" id="GO:0005739">
    <property type="term" value="C:mitochondrion"/>
    <property type="evidence" value="ECO:0007669"/>
    <property type="project" value="UniProtKB-SubCell"/>
</dbReference>
<dbReference type="SUPFAM" id="SSF52374">
    <property type="entry name" value="Nucleotidylyl transferase"/>
    <property type="match status" value="1"/>
</dbReference>
<dbReference type="PROSITE" id="PS00178">
    <property type="entry name" value="AA_TRNA_LIGASE_I"/>
    <property type="match status" value="1"/>
</dbReference>
<keyword evidence="12" id="KW-0472">Membrane</keyword>
<reference evidence="14 15" key="1">
    <citation type="submission" date="2015-12" db="EMBL/GenBank/DDBJ databases">
        <title>Draft genome sequence of Moniliophthora roreri, the causal agent of frosty pod rot of cacao.</title>
        <authorList>
            <person name="Aime M.C."/>
            <person name="Diaz-Valderrama J.R."/>
            <person name="Kijpornyongpan T."/>
            <person name="Phillips-Mora W."/>
        </authorList>
    </citation>
    <scope>NUCLEOTIDE SEQUENCE [LARGE SCALE GENOMIC DNA]</scope>
    <source>
        <strain evidence="14 15">MCA 2952</strain>
    </source>
</reference>
<evidence type="ECO:0000313" key="15">
    <source>
        <dbReference type="Proteomes" id="UP000054988"/>
    </source>
</evidence>
<keyword evidence="4 11" id="KW-0436">Ligase</keyword>
<dbReference type="InterPro" id="IPR033910">
    <property type="entry name" value="GluRS_core"/>
</dbReference>
<dbReference type="InterPro" id="IPR014729">
    <property type="entry name" value="Rossmann-like_a/b/a_fold"/>
</dbReference>
<dbReference type="GO" id="GO:0005524">
    <property type="term" value="F:ATP binding"/>
    <property type="evidence" value="ECO:0007669"/>
    <property type="project" value="UniProtKB-KW"/>
</dbReference>
<evidence type="ECO:0000256" key="5">
    <source>
        <dbReference type="ARBA" id="ARBA00022741"/>
    </source>
</evidence>
<keyword evidence="12" id="KW-0812">Transmembrane</keyword>
<dbReference type="PRINTS" id="PR00987">
    <property type="entry name" value="TRNASYNTHGLU"/>
</dbReference>
<comment type="similarity">
    <text evidence="2">Belongs to the class-I aminoacyl-tRNA synthetase family. Glutamate--tRNA ligase type 1 subfamily.</text>
</comment>
<keyword evidence="6 11" id="KW-0067">ATP-binding</keyword>
<dbReference type="NCBIfam" id="TIGR00464">
    <property type="entry name" value="gltX_bact"/>
    <property type="match status" value="1"/>
</dbReference>
<organism evidence="14 15">
    <name type="scientific">Moniliophthora roreri</name>
    <name type="common">Frosty pod rot fungus</name>
    <name type="synonym">Monilia roreri</name>
    <dbReference type="NCBI Taxonomy" id="221103"/>
    <lineage>
        <taxon>Eukaryota</taxon>
        <taxon>Fungi</taxon>
        <taxon>Dikarya</taxon>
        <taxon>Basidiomycota</taxon>
        <taxon>Agaricomycotina</taxon>
        <taxon>Agaricomycetes</taxon>
        <taxon>Agaricomycetidae</taxon>
        <taxon>Agaricales</taxon>
        <taxon>Marasmiineae</taxon>
        <taxon>Marasmiaceae</taxon>
        <taxon>Moniliophthora</taxon>
    </lineage>
</organism>
<dbReference type="EMBL" id="LATX01002555">
    <property type="protein sequence ID" value="KTB27398.1"/>
    <property type="molecule type" value="Genomic_DNA"/>
</dbReference>
<dbReference type="AlphaFoldDB" id="A0A0W0ETM3"/>
<dbReference type="PANTHER" id="PTHR43311">
    <property type="entry name" value="GLUTAMATE--TRNA LIGASE"/>
    <property type="match status" value="1"/>
</dbReference>
<keyword evidence="5 11" id="KW-0547">Nucleotide-binding</keyword>
<evidence type="ECO:0000256" key="11">
    <source>
        <dbReference type="RuleBase" id="RU363037"/>
    </source>
</evidence>
<dbReference type="InterPro" id="IPR020058">
    <property type="entry name" value="Glu/Gln-tRNA-synth_Ib_cat-dom"/>
</dbReference>
<feature type="transmembrane region" description="Helical" evidence="12">
    <location>
        <begin position="469"/>
        <end position="489"/>
    </location>
</feature>
<dbReference type="InterPro" id="IPR020751">
    <property type="entry name" value="aa-tRNA-synth_I_codon-bd_sub2"/>
</dbReference>
<evidence type="ECO:0000256" key="1">
    <source>
        <dbReference type="ARBA" id="ARBA00004173"/>
    </source>
</evidence>
<protein>
    <recommendedName>
        <fullName evidence="10">Glutamate--tRNA ligase, mitochondrial</fullName>
        <ecNumber evidence="3">6.1.1.17</ecNumber>
    </recommendedName>
    <alternativeName>
        <fullName evidence="9">Glutamyl-tRNA synthetase</fullName>
    </alternativeName>
</protein>
<dbReference type="Pfam" id="PF00749">
    <property type="entry name" value="tRNA-synt_1c"/>
    <property type="match status" value="1"/>
</dbReference>
<dbReference type="CDD" id="cd00808">
    <property type="entry name" value="GluRS_core"/>
    <property type="match status" value="1"/>
</dbReference>
<dbReference type="SUPFAM" id="SSF48163">
    <property type="entry name" value="An anticodon-binding domain of class I aminoacyl-tRNA synthetases"/>
    <property type="match status" value="1"/>
</dbReference>
<dbReference type="eggNOG" id="KOG1149">
    <property type="taxonomic scope" value="Eukaryota"/>
</dbReference>
<dbReference type="Proteomes" id="UP000054988">
    <property type="component" value="Unassembled WGS sequence"/>
</dbReference>
<evidence type="ECO:0000256" key="4">
    <source>
        <dbReference type="ARBA" id="ARBA00022598"/>
    </source>
</evidence>
<evidence type="ECO:0000256" key="7">
    <source>
        <dbReference type="ARBA" id="ARBA00022917"/>
    </source>
</evidence>
<evidence type="ECO:0000256" key="3">
    <source>
        <dbReference type="ARBA" id="ARBA00012835"/>
    </source>
</evidence>
<evidence type="ECO:0000259" key="13">
    <source>
        <dbReference type="Pfam" id="PF00749"/>
    </source>
</evidence>
<keyword evidence="7 11" id="KW-0648">Protein biosynthesis</keyword>
<keyword evidence="8 11" id="KW-0030">Aminoacyl-tRNA synthetase</keyword>
<comment type="caution">
    <text evidence="14">The sequence shown here is derived from an EMBL/GenBank/DDBJ whole genome shotgun (WGS) entry which is preliminary data.</text>
</comment>
<dbReference type="EC" id="6.1.1.17" evidence="3"/>